<dbReference type="OrthoDB" id="9799278at2"/>
<organism evidence="2 3">
    <name type="scientific">Photobacterium angustum</name>
    <dbReference type="NCBI Taxonomy" id="661"/>
    <lineage>
        <taxon>Bacteria</taxon>
        <taxon>Pseudomonadati</taxon>
        <taxon>Pseudomonadota</taxon>
        <taxon>Gammaproteobacteria</taxon>
        <taxon>Vibrionales</taxon>
        <taxon>Vibrionaceae</taxon>
        <taxon>Photobacterium</taxon>
    </lineage>
</organism>
<protein>
    <recommendedName>
        <fullName evidence="1">Polysaccharide pyruvyl transferase domain-containing protein</fullName>
    </recommendedName>
</protein>
<gene>
    <name evidence="2" type="ORF">BTO08_02420</name>
</gene>
<dbReference type="AlphaFoldDB" id="A0A2S7VX60"/>
<feature type="domain" description="Polysaccharide pyruvyl transferase" evidence="1">
    <location>
        <begin position="15"/>
        <end position="309"/>
    </location>
</feature>
<accession>A0A2S7VX60</accession>
<sequence length="374" mass="43594">MEKKVGLITYHASHNIGSMLQTYAMQYILTNKYNCQVEIIDFSSKAQQNMYSLFPKINSKNQLIKNGINALAYPILKSRFNDFEWFIDEYFNLTSESFSTTSSLKSLSGKYDYIVTGSDQIWNVNCTDFDDAYFIPFCDKAKKISYAPSLGGKNILKANVDLSKYKKFINDIDYISVREVNGKKWLDEISGRSFDVVADPTILLEKEVWDTLVPEREIQGDYIFFYGVPFSPKTYDYVKEISKKLNMPVVMLDAKSYIYKYNYTKGFTLSKRSRPNDYLGLIKYSKLVITTSFHGSIFSSLFNKDFWAVTFKETNPDDDRIKTLLGQLNLSERLIYIEDHENYNLLESIDYLNFDKDLYEFRKKSFAFLDNALM</sequence>
<dbReference type="EMBL" id="MSCJ01000001">
    <property type="protein sequence ID" value="PQJ66353.1"/>
    <property type="molecule type" value="Genomic_DNA"/>
</dbReference>
<reference evidence="2 3" key="1">
    <citation type="submission" date="2016-12" db="EMBL/GenBank/DDBJ databases">
        <title>Diversity of luminous bacteria.</title>
        <authorList>
            <person name="Yoshizawa S."/>
            <person name="Kogure K."/>
        </authorList>
    </citation>
    <scope>NUCLEOTIDE SEQUENCE [LARGE SCALE GENOMIC DNA]</scope>
    <source>
        <strain evidence="2 3">LC1-200</strain>
    </source>
</reference>
<name>A0A2S7VX60_PHOAN</name>
<comment type="caution">
    <text evidence="2">The sequence shown here is derived from an EMBL/GenBank/DDBJ whole genome shotgun (WGS) entry which is preliminary data.</text>
</comment>
<evidence type="ECO:0000259" key="1">
    <source>
        <dbReference type="Pfam" id="PF04230"/>
    </source>
</evidence>
<proteinExistence type="predicted"/>
<dbReference type="Proteomes" id="UP000238730">
    <property type="component" value="Unassembled WGS sequence"/>
</dbReference>
<evidence type="ECO:0000313" key="2">
    <source>
        <dbReference type="EMBL" id="PQJ66353.1"/>
    </source>
</evidence>
<dbReference type="Pfam" id="PF04230">
    <property type="entry name" value="PS_pyruv_trans"/>
    <property type="match status" value="1"/>
</dbReference>
<dbReference type="RefSeq" id="WP_105059743.1">
    <property type="nucleotide sequence ID" value="NZ_MSCJ01000001.1"/>
</dbReference>
<dbReference type="InterPro" id="IPR007345">
    <property type="entry name" value="Polysacch_pyruvyl_Trfase"/>
</dbReference>
<evidence type="ECO:0000313" key="3">
    <source>
        <dbReference type="Proteomes" id="UP000238730"/>
    </source>
</evidence>